<evidence type="ECO:0000259" key="2">
    <source>
        <dbReference type="Pfam" id="PF13828"/>
    </source>
</evidence>
<reference evidence="3 4" key="1">
    <citation type="submission" date="2024-09" db="EMBL/GenBank/DDBJ databases">
        <authorList>
            <person name="Sun Q."/>
            <person name="Mori K."/>
        </authorList>
    </citation>
    <scope>NUCLEOTIDE SEQUENCE [LARGE SCALE GENOMIC DNA]</scope>
    <source>
        <strain evidence="3 4">JCM 6917</strain>
    </source>
</reference>
<dbReference type="Proteomes" id="UP001589709">
    <property type="component" value="Unassembled WGS sequence"/>
</dbReference>
<feature type="transmembrane region" description="Helical" evidence="1">
    <location>
        <begin position="20"/>
        <end position="49"/>
    </location>
</feature>
<evidence type="ECO:0000256" key="1">
    <source>
        <dbReference type="SAM" id="Phobius"/>
    </source>
</evidence>
<keyword evidence="1" id="KW-0812">Transmembrane</keyword>
<evidence type="ECO:0000313" key="3">
    <source>
        <dbReference type="EMBL" id="MFB9467175.1"/>
    </source>
</evidence>
<comment type="caution">
    <text evidence="3">The sequence shown here is derived from an EMBL/GenBank/DDBJ whole genome shotgun (WGS) entry which is preliminary data.</text>
</comment>
<name>A0ABV5NA57_9ACTN</name>
<accession>A0ABV5NA57</accession>
<feature type="domain" description="DUF4190" evidence="2">
    <location>
        <begin position="18"/>
        <end position="77"/>
    </location>
</feature>
<dbReference type="EMBL" id="JBHMCY010000094">
    <property type="protein sequence ID" value="MFB9467175.1"/>
    <property type="molecule type" value="Genomic_DNA"/>
</dbReference>
<gene>
    <name evidence="3" type="ORF">ACFF45_31930</name>
</gene>
<feature type="transmembrane region" description="Helical" evidence="1">
    <location>
        <begin position="61"/>
        <end position="83"/>
    </location>
</feature>
<dbReference type="InterPro" id="IPR025241">
    <property type="entry name" value="DUF4190"/>
</dbReference>
<keyword evidence="1" id="KW-1133">Transmembrane helix</keyword>
<dbReference type="RefSeq" id="WP_381350344.1">
    <property type="nucleotide sequence ID" value="NZ_JBHMCY010000094.1"/>
</dbReference>
<sequence>MSGYGSPAASPGSPTNGLAIASLTCGIIGLFLFGVILGPIAIVLGAVGVRQASAKGGGGMAKAGVVLGILDLVIFVALLALAASEGGVSWYVGG</sequence>
<proteinExistence type="predicted"/>
<organism evidence="3 4">
    <name type="scientific">Streptomyces cinereospinus</name>
    <dbReference type="NCBI Taxonomy" id="285561"/>
    <lineage>
        <taxon>Bacteria</taxon>
        <taxon>Bacillati</taxon>
        <taxon>Actinomycetota</taxon>
        <taxon>Actinomycetes</taxon>
        <taxon>Kitasatosporales</taxon>
        <taxon>Streptomycetaceae</taxon>
        <taxon>Streptomyces</taxon>
    </lineage>
</organism>
<keyword evidence="4" id="KW-1185">Reference proteome</keyword>
<protein>
    <submittedName>
        <fullName evidence="3">DUF4190 domain-containing protein</fullName>
    </submittedName>
</protein>
<keyword evidence="1" id="KW-0472">Membrane</keyword>
<evidence type="ECO:0000313" key="4">
    <source>
        <dbReference type="Proteomes" id="UP001589709"/>
    </source>
</evidence>
<dbReference type="Pfam" id="PF13828">
    <property type="entry name" value="DUF4190"/>
    <property type="match status" value="1"/>
</dbReference>